<comment type="subcellular location">
    <subcellularLocation>
        <location evidence="1">Nucleus</location>
    </subcellularLocation>
</comment>
<dbReference type="EMBL" id="JABFUD020000004">
    <property type="protein sequence ID" value="KAI5080881.1"/>
    <property type="molecule type" value="Genomic_DNA"/>
</dbReference>
<keyword evidence="7" id="KW-1185">Reference proteome</keyword>
<gene>
    <name evidence="6" type="ORF">GOP47_0004064</name>
</gene>
<protein>
    <recommendedName>
        <fullName evidence="5">Histone chaperone domain-containing protein</fullName>
    </recommendedName>
</protein>
<reference evidence="6" key="1">
    <citation type="submission" date="2021-01" db="EMBL/GenBank/DDBJ databases">
        <title>Adiantum capillus-veneris genome.</title>
        <authorList>
            <person name="Fang Y."/>
            <person name="Liao Q."/>
        </authorList>
    </citation>
    <scope>NUCLEOTIDE SEQUENCE</scope>
    <source>
        <strain evidence="6">H3</strain>
        <tissue evidence="6">Leaf</tissue>
    </source>
</reference>
<dbReference type="SMART" id="SM01082">
    <property type="entry name" value="CHZ"/>
    <property type="match status" value="1"/>
</dbReference>
<dbReference type="Proteomes" id="UP000886520">
    <property type="component" value="Chromosome 4"/>
</dbReference>
<dbReference type="OrthoDB" id="514832at2759"/>
<evidence type="ECO:0000256" key="1">
    <source>
        <dbReference type="ARBA" id="ARBA00004123"/>
    </source>
</evidence>
<dbReference type="GO" id="GO:0005634">
    <property type="term" value="C:nucleus"/>
    <property type="evidence" value="ECO:0007669"/>
    <property type="project" value="UniProtKB-SubCell"/>
</dbReference>
<proteinExistence type="predicted"/>
<dbReference type="InterPro" id="IPR019098">
    <property type="entry name" value="Histone_chaperone_domain_CHZ"/>
</dbReference>
<dbReference type="InterPro" id="IPR037647">
    <property type="entry name" value="HIRIP3"/>
</dbReference>
<keyword evidence="2" id="KW-0143">Chaperone</keyword>
<feature type="region of interest" description="Disordered" evidence="4">
    <location>
        <begin position="382"/>
        <end position="434"/>
    </location>
</feature>
<feature type="domain" description="Histone chaperone" evidence="5">
    <location>
        <begin position="356"/>
        <end position="393"/>
    </location>
</feature>
<name>A0A9D4V6T5_ADICA</name>
<dbReference type="PANTHER" id="PTHR15410">
    <property type="entry name" value="HIRA-INTERACTING PROTEIN 3"/>
    <property type="match status" value="1"/>
</dbReference>
<evidence type="ECO:0000313" key="7">
    <source>
        <dbReference type="Proteomes" id="UP000886520"/>
    </source>
</evidence>
<sequence>MHHKPQTGWAAETSSNALGHESTFQLAKFEFPSIVLTYFSRRELLSLEAHDAKAVKGQVRPEFCPVSSTMAEELPSSEEGVHALLQSAVSSRASHIRKEAETITMANVRRLLESDLGLEKSALDVHKVFIRQLVDEVLLSSENAEGQEEEATVSEEAPKRKKKSSGKKVTEGKRSHGQTEDDYEDPQENNHVEAPKKKKQKKEKVKKEQSHSKEEDEDGGGSQVELSEEGANQEAPKAKGQKSKAERDEEITEAGEDGGGSQSEMSEESDISAKKSKAASKTTSVKPVQNRKIEHLKKIIKACGLTIPPQIYKRVKQQPEEKHDKFLIKELEDILSRNGLSSDPSEKEIKAAKRKIAREKDMEGIDTTNIILEPRGRRATSQLFAPVYNPPPVEYDSEQDEDGEGGDEEGSDNASEGSDDEKDFAAADETLDSPLQTWEGSQQVHAWSSKFFTTRVSFLLKVPCIGRDHREALSFSGGEVLGSAGRWHKQLESQLG</sequence>
<evidence type="ECO:0000256" key="4">
    <source>
        <dbReference type="SAM" id="MobiDB-lite"/>
    </source>
</evidence>
<organism evidence="6 7">
    <name type="scientific">Adiantum capillus-veneris</name>
    <name type="common">Maidenhair fern</name>
    <dbReference type="NCBI Taxonomy" id="13818"/>
    <lineage>
        <taxon>Eukaryota</taxon>
        <taxon>Viridiplantae</taxon>
        <taxon>Streptophyta</taxon>
        <taxon>Embryophyta</taxon>
        <taxon>Tracheophyta</taxon>
        <taxon>Polypodiopsida</taxon>
        <taxon>Polypodiidae</taxon>
        <taxon>Polypodiales</taxon>
        <taxon>Pteridineae</taxon>
        <taxon>Pteridaceae</taxon>
        <taxon>Vittarioideae</taxon>
        <taxon>Adiantum</taxon>
    </lineage>
</organism>
<feature type="compositionally biased region" description="Acidic residues" evidence="4">
    <location>
        <begin position="395"/>
        <end position="422"/>
    </location>
</feature>
<dbReference type="AlphaFoldDB" id="A0A9D4V6T5"/>
<evidence type="ECO:0000259" key="5">
    <source>
        <dbReference type="SMART" id="SM01082"/>
    </source>
</evidence>
<evidence type="ECO:0000256" key="2">
    <source>
        <dbReference type="ARBA" id="ARBA00023186"/>
    </source>
</evidence>
<dbReference type="PANTHER" id="PTHR15410:SF2">
    <property type="entry name" value="HIRA-INTERACTING PROTEIN 3"/>
    <property type="match status" value="1"/>
</dbReference>
<comment type="caution">
    <text evidence="6">The sequence shown here is derived from an EMBL/GenBank/DDBJ whole genome shotgun (WGS) entry which is preliminary data.</text>
</comment>
<feature type="region of interest" description="Disordered" evidence="4">
    <location>
        <begin position="143"/>
        <end position="290"/>
    </location>
</feature>
<keyword evidence="3" id="KW-0539">Nucleus</keyword>
<feature type="compositionally biased region" description="Basic and acidic residues" evidence="4">
    <location>
        <begin position="205"/>
        <end position="214"/>
    </location>
</feature>
<feature type="region of interest" description="Disordered" evidence="4">
    <location>
        <begin position="338"/>
        <end position="360"/>
    </location>
</feature>
<evidence type="ECO:0000313" key="6">
    <source>
        <dbReference type="EMBL" id="KAI5080881.1"/>
    </source>
</evidence>
<evidence type="ECO:0000256" key="3">
    <source>
        <dbReference type="ARBA" id="ARBA00023242"/>
    </source>
</evidence>
<feature type="compositionally biased region" description="Basic and acidic residues" evidence="4">
    <location>
        <begin position="168"/>
        <end position="179"/>
    </location>
</feature>
<accession>A0A9D4V6T5</accession>